<evidence type="ECO:0000313" key="1">
    <source>
        <dbReference type="EMBL" id="GAG22017.1"/>
    </source>
</evidence>
<reference evidence="1" key="1">
    <citation type="journal article" date="2014" name="Front. Microbiol.">
        <title>High frequency of phylogenetically diverse reductive dehalogenase-homologous genes in deep subseafloor sedimentary metagenomes.</title>
        <authorList>
            <person name="Kawai M."/>
            <person name="Futagami T."/>
            <person name="Toyoda A."/>
            <person name="Takaki Y."/>
            <person name="Nishi S."/>
            <person name="Hori S."/>
            <person name="Arai W."/>
            <person name="Tsubouchi T."/>
            <person name="Morono Y."/>
            <person name="Uchiyama I."/>
            <person name="Ito T."/>
            <person name="Fujiyama A."/>
            <person name="Inagaki F."/>
            <person name="Takami H."/>
        </authorList>
    </citation>
    <scope>NUCLEOTIDE SEQUENCE</scope>
    <source>
        <strain evidence="1">Expedition CK06-06</strain>
    </source>
</reference>
<feature type="non-terminal residue" evidence="1">
    <location>
        <position position="51"/>
    </location>
</feature>
<name>X0WFR7_9ZZZZ</name>
<protein>
    <submittedName>
        <fullName evidence="1">Uncharacterized protein</fullName>
    </submittedName>
</protein>
<proteinExistence type="predicted"/>
<organism evidence="1">
    <name type="scientific">marine sediment metagenome</name>
    <dbReference type="NCBI Taxonomy" id="412755"/>
    <lineage>
        <taxon>unclassified sequences</taxon>
        <taxon>metagenomes</taxon>
        <taxon>ecological metagenomes</taxon>
    </lineage>
</organism>
<comment type="caution">
    <text evidence="1">The sequence shown here is derived from an EMBL/GenBank/DDBJ whole genome shotgun (WGS) entry which is preliminary data.</text>
</comment>
<dbReference type="AlphaFoldDB" id="X0WFR7"/>
<sequence length="51" mass="5477">MNNSKKKKIGAVVLIFALLGSMVVLPMSGAMNVNEKIVDKPFVFPIGKDEG</sequence>
<accession>X0WFR7</accession>
<dbReference type="EMBL" id="BARS01035744">
    <property type="protein sequence ID" value="GAG22017.1"/>
    <property type="molecule type" value="Genomic_DNA"/>
</dbReference>
<gene>
    <name evidence="1" type="ORF">S01H1_55037</name>
</gene>